<name>A0A512AZL4_9BACT</name>
<dbReference type="CDD" id="cd06587">
    <property type="entry name" value="VOC"/>
    <property type="match status" value="2"/>
</dbReference>
<dbReference type="Pfam" id="PF00903">
    <property type="entry name" value="Glyoxalase"/>
    <property type="match status" value="2"/>
</dbReference>
<keyword evidence="4" id="KW-1185">Reference proteome</keyword>
<feature type="domain" description="VOC" evidence="2">
    <location>
        <begin position="17"/>
        <end position="133"/>
    </location>
</feature>
<dbReference type="InterPro" id="IPR004360">
    <property type="entry name" value="Glyas_Fos-R_dOase_dom"/>
</dbReference>
<protein>
    <recommendedName>
        <fullName evidence="2">VOC domain-containing protein</fullName>
    </recommendedName>
</protein>
<comment type="caution">
    <text evidence="3">The sequence shown here is derived from an EMBL/GenBank/DDBJ whole genome shotgun (WGS) entry which is preliminary data.</text>
</comment>
<evidence type="ECO:0000256" key="1">
    <source>
        <dbReference type="ARBA" id="ARBA00022723"/>
    </source>
</evidence>
<proteinExistence type="predicted"/>
<dbReference type="PROSITE" id="PS51819">
    <property type="entry name" value="VOC"/>
    <property type="match status" value="2"/>
</dbReference>
<keyword evidence="1" id="KW-0479">Metal-binding</keyword>
<dbReference type="InterPro" id="IPR037523">
    <property type="entry name" value="VOC_core"/>
</dbReference>
<dbReference type="GO" id="GO:0046872">
    <property type="term" value="F:metal ion binding"/>
    <property type="evidence" value="ECO:0007669"/>
    <property type="project" value="UniProtKB-KW"/>
</dbReference>
<reference evidence="3 4" key="1">
    <citation type="submission" date="2019-07" db="EMBL/GenBank/DDBJ databases">
        <title>Whole genome shotgun sequence of Adhaeribacter aerolatus NBRC 106133.</title>
        <authorList>
            <person name="Hosoyama A."/>
            <person name="Uohara A."/>
            <person name="Ohji S."/>
            <person name="Ichikawa N."/>
        </authorList>
    </citation>
    <scope>NUCLEOTIDE SEQUENCE [LARGE SCALE GENOMIC DNA]</scope>
    <source>
        <strain evidence="3 4">NBRC 106133</strain>
    </source>
</reference>
<dbReference type="GO" id="GO:0046491">
    <property type="term" value="P:L-methylmalonyl-CoA metabolic process"/>
    <property type="evidence" value="ECO:0007669"/>
    <property type="project" value="TreeGrafter"/>
</dbReference>
<dbReference type="AlphaFoldDB" id="A0A512AZL4"/>
<dbReference type="Gene3D" id="3.10.180.10">
    <property type="entry name" value="2,3-Dihydroxybiphenyl 1,2-Dioxygenase, domain 1"/>
    <property type="match status" value="2"/>
</dbReference>
<organism evidence="3 4">
    <name type="scientific">Adhaeribacter aerolatus</name>
    <dbReference type="NCBI Taxonomy" id="670289"/>
    <lineage>
        <taxon>Bacteria</taxon>
        <taxon>Pseudomonadati</taxon>
        <taxon>Bacteroidota</taxon>
        <taxon>Cytophagia</taxon>
        <taxon>Cytophagales</taxon>
        <taxon>Hymenobacteraceae</taxon>
        <taxon>Adhaeribacter</taxon>
    </lineage>
</organism>
<dbReference type="InterPro" id="IPR051785">
    <property type="entry name" value="MMCE/EMCE_epimerase"/>
</dbReference>
<feature type="domain" description="VOC" evidence="2">
    <location>
        <begin position="154"/>
        <end position="279"/>
    </location>
</feature>
<evidence type="ECO:0000259" key="2">
    <source>
        <dbReference type="PROSITE" id="PS51819"/>
    </source>
</evidence>
<gene>
    <name evidence="3" type="ORF">AAE02nite_28040</name>
</gene>
<dbReference type="PANTHER" id="PTHR43048">
    <property type="entry name" value="METHYLMALONYL-COA EPIMERASE"/>
    <property type="match status" value="1"/>
</dbReference>
<dbReference type="GO" id="GO:0004493">
    <property type="term" value="F:methylmalonyl-CoA epimerase activity"/>
    <property type="evidence" value="ECO:0007669"/>
    <property type="project" value="TreeGrafter"/>
</dbReference>
<evidence type="ECO:0000313" key="3">
    <source>
        <dbReference type="EMBL" id="GEO05140.1"/>
    </source>
</evidence>
<dbReference type="SUPFAM" id="SSF54593">
    <property type="entry name" value="Glyoxalase/Bleomycin resistance protein/Dihydroxybiphenyl dioxygenase"/>
    <property type="match status" value="1"/>
</dbReference>
<sequence length="283" mass="32490">MGAWVWAQPTPRPAILGISHVAFQVKDLSKAINFYHGLLGYKPTRMRQKNTAPEQVTFKVNGRQHLKIFSGLPDGQDERMLEIALEVTNAEAMRQYLLSKGLKVPPKLDQEPTGILSFTVEDPEKHLIKFIQLKQKNTSKSFREEQLSDAVSDRILHVGITVADVKKMDAFYLNLLDFSEIWRGGRPDTVINWINMRVPDGTDYFEYMLVSGPVSRQQLGVLHHVALQVPSMQKALDVLRTRLNDPQPYKLESPRIGRNNRWQLNLYDPDGTRIELMEPFPMR</sequence>
<dbReference type="InterPro" id="IPR029068">
    <property type="entry name" value="Glyas_Bleomycin-R_OHBP_Dase"/>
</dbReference>
<dbReference type="Proteomes" id="UP000321532">
    <property type="component" value="Unassembled WGS sequence"/>
</dbReference>
<accession>A0A512AZL4</accession>
<dbReference type="EMBL" id="BJYS01000020">
    <property type="protein sequence ID" value="GEO05140.1"/>
    <property type="molecule type" value="Genomic_DNA"/>
</dbReference>
<evidence type="ECO:0000313" key="4">
    <source>
        <dbReference type="Proteomes" id="UP000321532"/>
    </source>
</evidence>
<dbReference type="PANTHER" id="PTHR43048:SF3">
    <property type="entry name" value="METHYLMALONYL-COA EPIMERASE, MITOCHONDRIAL"/>
    <property type="match status" value="1"/>
</dbReference>